<reference evidence="1" key="1">
    <citation type="submission" date="2013-07" db="EMBL/GenBank/DDBJ databases">
        <title>The genome of an arbuscular mycorrhizal fungus provides insights into the evolution of the oldest plant symbiosis.</title>
        <authorList>
            <consortium name="DOE Joint Genome Institute"/>
            <person name="Tisserant E."/>
            <person name="Malbreil M."/>
            <person name="Kuo A."/>
            <person name="Kohler A."/>
            <person name="Symeonidi A."/>
            <person name="Balestrini R."/>
            <person name="Charron P."/>
            <person name="Duensing N."/>
            <person name="Frei-dit-Frey N."/>
            <person name="Gianinazzi-Pearson V."/>
            <person name="Gilbert B."/>
            <person name="Handa Y."/>
            <person name="Hijri M."/>
            <person name="Kaul R."/>
            <person name="Kawaguchi M."/>
            <person name="Krajinski F."/>
            <person name="Lammers P."/>
            <person name="Lapierre D."/>
            <person name="Masclaux F.G."/>
            <person name="Murat C."/>
            <person name="Morin E."/>
            <person name="Ndikumana S."/>
            <person name="Pagni M."/>
            <person name="Petitpierre D."/>
            <person name="Requena N."/>
            <person name="Rosikiewicz P."/>
            <person name="Riley R."/>
            <person name="Saito K."/>
            <person name="San Clemente H."/>
            <person name="Shapiro H."/>
            <person name="van Tuinen D."/>
            <person name="Becard G."/>
            <person name="Bonfante P."/>
            <person name="Paszkowski U."/>
            <person name="Shachar-Hill Y."/>
            <person name="Young J.P."/>
            <person name="Sanders I.R."/>
            <person name="Henrissat B."/>
            <person name="Rensing S.A."/>
            <person name="Grigoriev I.V."/>
            <person name="Corradi N."/>
            <person name="Roux C."/>
            <person name="Martin F."/>
        </authorList>
    </citation>
    <scope>NUCLEOTIDE SEQUENCE</scope>
    <source>
        <strain evidence="1">DAOM 197198</strain>
    </source>
</reference>
<dbReference type="AlphaFoldDB" id="U9UH86"/>
<accession>U9UH86</accession>
<gene>
    <name evidence="1" type="ORF">GLOINDRAFT_19233</name>
</gene>
<organism evidence="1">
    <name type="scientific">Rhizophagus irregularis (strain DAOM 181602 / DAOM 197198 / MUCL 43194)</name>
    <name type="common">Arbuscular mycorrhizal fungus</name>
    <name type="synonym">Glomus intraradices</name>
    <dbReference type="NCBI Taxonomy" id="747089"/>
    <lineage>
        <taxon>Eukaryota</taxon>
        <taxon>Fungi</taxon>
        <taxon>Fungi incertae sedis</taxon>
        <taxon>Mucoromycota</taxon>
        <taxon>Glomeromycotina</taxon>
        <taxon>Glomeromycetes</taxon>
        <taxon>Glomerales</taxon>
        <taxon>Glomeraceae</taxon>
        <taxon>Rhizophagus</taxon>
    </lineage>
</organism>
<dbReference type="EMBL" id="KI277949">
    <property type="protein sequence ID" value="ESA19784.1"/>
    <property type="molecule type" value="Genomic_DNA"/>
</dbReference>
<protein>
    <submittedName>
        <fullName evidence="1">Uncharacterized protein</fullName>
    </submittedName>
</protein>
<sequence>MITSLLGSSIGINSDIITSLSSLLIREDRIGNGRMGFGIGMEMGFRIGIEIGFEIWDLG</sequence>
<proteinExistence type="predicted"/>
<dbReference type="HOGENOM" id="CLU_2961950_0_0_1"/>
<evidence type="ECO:0000313" key="1">
    <source>
        <dbReference type="EMBL" id="ESA19784.1"/>
    </source>
</evidence>
<name>U9UH86_RHIID</name>